<feature type="transmembrane region" description="Helical" evidence="3">
    <location>
        <begin position="429"/>
        <end position="449"/>
    </location>
</feature>
<dbReference type="PANTHER" id="PTHR19241">
    <property type="entry name" value="ATP-BINDING CASSETTE TRANSPORTER"/>
    <property type="match status" value="1"/>
</dbReference>
<dbReference type="GO" id="GO:0005524">
    <property type="term" value="F:ATP binding"/>
    <property type="evidence" value="ECO:0007669"/>
    <property type="project" value="InterPro"/>
</dbReference>
<keyword evidence="3" id="KW-1133">Transmembrane helix</keyword>
<gene>
    <name evidence="5" type="ORF">N7450_001517</name>
</gene>
<feature type="compositionally biased region" description="Basic and acidic residues" evidence="2">
    <location>
        <begin position="1"/>
        <end position="12"/>
    </location>
</feature>
<name>A0AAD6H3K9_9EURO</name>
<keyword evidence="6" id="KW-1185">Reference proteome</keyword>
<evidence type="ECO:0000256" key="1">
    <source>
        <dbReference type="ARBA" id="ARBA00022448"/>
    </source>
</evidence>
<dbReference type="InterPro" id="IPR003439">
    <property type="entry name" value="ABC_transporter-like_ATP-bd"/>
</dbReference>
<evidence type="ECO:0000259" key="4">
    <source>
        <dbReference type="PROSITE" id="PS50893"/>
    </source>
</evidence>
<dbReference type="GO" id="GO:0016887">
    <property type="term" value="F:ATP hydrolysis activity"/>
    <property type="evidence" value="ECO:0007669"/>
    <property type="project" value="InterPro"/>
</dbReference>
<dbReference type="Pfam" id="PF14510">
    <property type="entry name" value="ABC_trans_N"/>
    <property type="match status" value="1"/>
</dbReference>
<dbReference type="EMBL" id="JAQJAC010000001">
    <property type="protein sequence ID" value="KAJ5600450.1"/>
    <property type="molecule type" value="Genomic_DNA"/>
</dbReference>
<proteinExistence type="predicted"/>
<protein>
    <submittedName>
        <fullName evidence="5">CDR ABC transporter</fullName>
    </submittedName>
</protein>
<keyword evidence="1" id="KW-0813">Transport</keyword>
<dbReference type="AlphaFoldDB" id="A0AAD6H3K9"/>
<evidence type="ECO:0000313" key="6">
    <source>
        <dbReference type="Proteomes" id="UP001216150"/>
    </source>
</evidence>
<evidence type="ECO:0000313" key="5">
    <source>
        <dbReference type="EMBL" id="KAJ5600450.1"/>
    </source>
</evidence>
<evidence type="ECO:0000256" key="2">
    <source>
        <dbReference type="SAM" id="MobiDB-lite"/>
    </source>
</evidence>
<dbReference type="Pfam" id="PF00005">
    <property type="entry name" value="ABC_tran"/>
    <property type="match status" value="1"/>
</dbReference>
<sequence>MPAPSEKTDSQVKRSPSPSNSGHFESNFSDLFHKSDGLTLDPNSKDFSPAEWATRFMQLKSRDPDRYRPRSAGVSFHNLSVHGFGSPINYQKDFFNVFLQITDLLSGLINRRDQKIEVLRGHNGLVRSGEMLLVLGRPGSGVSTFLKTIAGETKGLYLDTEAKFNYQGTPRDSMRREFRGDLIYQAETDQEHQQTDPPGVSREQYAVQLRNVVMAVFGISHTVDTKVGNEFVRGVSGGERKTVSIAEVALSSGSIQCWDSSTRGLDSASALKFVQTLKLPVGLTGTAAVVALYQASQQAYEIYFGPIECARKYFTDLGYICPGRQTTADFLTSLTTPAERIVQPGFENRVPQTSEEFAKSEFHVHCSELEVTLIQPPDGTSCGEYMAPYLQLAGGEVYNPTDMAGCQYCQFSNSDMYLAAVSVYYDERWRNFGLVWAYVAFNIFGALFFY</sequence>
<keyword evidence="3" id="KW-0812">Transmembrane</keyword>
<dbReference type="PROSITE" id="PS50893">
    <property type="entry name" value="ABC_TRANSPORTER_2"/>
    <property type="match status" value="1"/>
</dbReference>
<dbReference type="SUPFAM" id="SSF52540">
    <property type="entry name" value="P-loop containing nucleoside triphosphate hydrolases"/>
    <property type="match status" value="1"/>
</dbReference>
<dbReference type="InterPro" id="IPR029481">
    <property type="entry name" value="ABC_trans_N"/>
</dbReference>
<organism evidence="5 6">
    <name type="scientific">Penicillium hetheringtonii</name>
    <dbReference type="NCBI Taxonomy" id="911720"/>
    <lineage>
        <taxon>Eukaryota</taxon>
        <taxon>Fungi</taxon>
        <taxon>Dikarya</taxon>
        <taxon>Ascomycota</taxon>
        <taxon>Pezizomycotina</taxon>
        <taxon>Eurotiomycetes</taxon>
        <taxon>Eurotiomycetidae</taxon>
        <taxon>Eurotiales</taxon>
        <taxon>Aspergillaceae</taxon>
        <taxon>Penicillium</taxon>
    </lineage>
</organism>
<dbReference type="Gene3D" id="3.40.50.300">
    <property type="entry name" value="P-loop containing nucleotide triphosphate hydrolases"/>
    <property type="match status" value="1"/>
</dbReference>
<feature type="domain" description="ABC transporter" evidence="4">
    <location>
        <begin position="99"/>
        <end position="342"/>
    </location>
</feature>
<accession>A0AAD6H3K9</accession>
<feature type="region of interest" description="Disordered" evidence="2">
    <location>
        <begin position="1"/>
        <end position="28"/>
    </location>
</feature>
<evidence type="ECO:0000256" key="3">
    <source>
        <dbReference type="SAM" id="Phobius"/>
    </source>
</evidence>
<comment type="caution">
    <text evidence="5">The sequence shown here is derived from an EMBL/GenBank/DDBJ whole genome shotgun (WGS) entry which is preliminary data.</text>
</comment>
<dbReference type="Proteomes" id="UP001216150">
    <property type="component" value="Unassembled WGS sequence"/>
</dbReference>
<feature type="compositionally biased region" description="Polar residues" evidence="2">
    <location>
        <begin position="13"/>
        <end position="28"/>
    </location>
</feature>
<reference evidence="5 6" key="1">
    <citation type="journal article" date="2023" name="IMA Fungus">
        <title>Comparative genomic study of the Penicillium genus elucidates a diverse pangenome and 15 lateral gene transfer events.</title>
        <authorList>
            <person name="Petersen C."/>
            <person name="Sorensen T."/>
            <person name="Nielsen M.R."/>
            <person name="Sondergaard T.E."/>
            <person name="Sorensen J.L."/>
            <person name="Fitzpatrick D.A."/>
            <person name="Frisvad J.C."/>
            <person name="Nielsen K.L."/>
        </authorList>
    </citation>
    <scope>NUCLEOTIDE SEQUENCE [LARGE SCALE GENOMIC DNA]</scope>
    <source>
        <strain evidence="5 6">IBT 29057</strain>
    </source>
</reference>
<dbReference type="InterPro" id="IPR027417">
    <property type="entry name" value="P-loop_NTPase"/>
</dbReference>
<keyword evidence="3" id="KW-0472">Membrane</keyword>